<keyword evidence="5" id="KW-0547">Nucleotide-binding</keyword>
<keyword evidence="10" id="KW-0614">Plasmid</keyword>
<evidence type="ECO:0000256" key="3">
    <source>
        <dbReference type="ARBA" id="ARBA00022448"/>
    </source>
</evidence>
<dbReference type="InterPro" id="IPR003439">
    <property type="entry name" value="ABC_transporter-like_ATP-bd"/>
</dbReference>
<keyword evidence="4" id="KW-1003">Cell membrane</keyword>
<keyword evidence="7" id="KW-0029">Amino-acid transport</keyword>
<proteinExistence type="inferred from homology"/>
<dbReference type="PROSITE" id="PS50893">
    <property type="entry name" value="ABC_TRANSPORTER_2"/>
    <property type="match status" value="1"/>
</dbReference>
<evidence type="ECO:0000313" key="10">
    <source>
        <dbReference type="EMBL" id="MDU9001341.1"/>
    </source>
</evidence>
<dbReference type="PANTHER" id="PTHR43166">
    <property type="entry name" value="AMINO ACID IMPORT ATP-BINDING PROTEIN"/>
    <property type="match status" value="1"/>
</dbReference>
<dbReference type="InterPro" id="IPR030679">
    <property type="entry name" value="ABC_ATPase_HisP-typ"/>
</dbReference>
<dbReference type="SMART" id="SM00382">
    <property type="entry name" value="AAA"/>
    <property type="match status" value="1"/>
</dbReference>
<evidence type="ECO:0000259" key="9">
    <source>
        <dbReference type="PROSITE" id="PS50893"/>
    </source>
</evidence>
<feature type="domain" description="ABC transporter" evidence="9">
    <location>
        <begin position="2"/>
        <end position="236"/>
    </location>
</feature>
<keyword evidence="8" id="KW-0472">Membrane</keyword>
<comment type="subcellular location">
    <subcellularLocation>
        <location evidence="1">Cell membrane</location>
        <topology evidence="1">Peripheral membrane protein</topology>
    </subcellularLocation>
</comment>
<comment type="caution">
    <text evidence="10">The sequence shown here is derived from an EMBL/GenBank/DDBJ whole genome shotgun (WGS) entry which is preliminary data.</text>
</comment>
<dbReference type="InterPro" id="IPR003593">
    <property type="entry name" value="AAA+_ATPase"/>
</dbReference>
<evidence type="ECO:0000256" key="6">
    <source>
        <dbReference type="ARBA" id="ARBA00022840"/>
    </source>
</evidence>
<evidence type="ECO:0000256" key="2">
    <source>
        <dbReference type="ARBA" id="ARBA00005417"/>
    </source>
</evidence>
<dbReference type="PANTHER" id="PTHR43166:SF9">
    <property type="entry name" value="GLUTAMATE_ASPARTATE IMPORT ATP-BINDING PROTEIN GLTL"/>
    <property type="match status" value="1"/>
</dbReference>
<name>A0ABU3V593_9ACTN</name>
<sequence>MVRIQGVDKYFGDHQVLHHVDLDVAAAEVVAVVGPSGSGKSTLCRCVNGLERPDRGSVLVDGVTQPAEGRELARFRADTGMVFQSFNLFGHLTVEQNITLAPLRVRGVSRAQARDRAAELLERVGLAAKARAHPAQLSGGQQQRVAIARALAMDPKVLLCDEPTSALDPEMVQEVLDVLAAVAAAGTAMIVVTHEMAFAREVADRVAFMDGGRLLEEASPDAFFTAPRHPRAAEFLSKVLRR</sequence>
<evidence type="ECO:0000256" key="8">
    <source>
        <dbReference type="ARBA" id="ARBA00023136"/>
    </source>
</evidence>
<organism evidence="10 11">
    <name type="scientific">Streptomyces mirabilis</name>
    <dbReference type="NCBI Taxonomy" id="68239"/>
    <lineage>
        <taxon>Bacteria</taxon>
        <taxon>Bacillati</taxon>
        <taxon>Actinomycetota</taxon>
        <taxon>Actinomycetes</taxon>
        <taxon>Kitasatosporales</taxon>
        <taxon>Streptomycetaceae</taxon>
        <taxon>Streptomyces</taxon>
    </lineage>
</organism>
<geneLocation type="plasmid" evidence="10">
    <name>unnamed1</name>
</geneLocation>
<gene>
    <name evidence="10" type="ORF">PU648_55715</name>
</gene>
<evidence type="ECO:0000256" key="5">
    <source>
        <dbReference type="ARBA" id="ARBA00022741"/>
    </source>
</evidence>
<keyword evidence="6 10" id="KW-0067">ATP-binding</keyword>
<dbReference type="PROSITE" id="PS00211">
    <property type="entry name" value="ABC_TRANSPORTER_1"/>
    <property type="match status" value="1"/>
</dbReference>
<reference evidence="10 11" key="1">
    <citation type="submission" date="2023-02" db="EMBL/GenBank/DDBJ databases">
        <authorList>
            <person name="Maleckis M."/>
        </authorList>
    </citation>
    <scope>NUCLEOTIDE SEQUENCE [LARGE SCALE GENOMIC DNA]</scope>
    <source>
        <strain evidence="10 11">P8-A2</strain>
        <plasmid evidence="10">unnamed1</plasmid>
    </source>
</reference>
<evidence type="ECO:0000256" key="1">
    <source>
        <dbReference type="ARBA" id="ARBA00004202"/>
    </source>
</evidence>
<dbReference type="SUPFAM" id="SSF52540">
    <property type="entry name" value="P-loop containing nucleoside triphosphate hydrolases"/>
    <property type="match status" value="1"/>
</dbReference>
<accession>A0ABU3V593</accession>
<dbReference type="Gene3D" id="3.40.50.300">
    <property type="entry name" value="P-loop containing nucleotide triphosphate hydrolases"/>
    <property type="match status" value="1"/>
</dbReference>
<dbReference type="EMBL" id="JARAKF010000003">
    <property type="protein sequence ID" value="MDU9001341.1"/>
    <property type="molecule type" value="Genomic_DNA"/>
</dbReference>
<comment type="similarity">
    <text evidence="2">Belongs to the ABC transporter superfamily.</text>
</comment>
<evidence type="ECO:0000256" key="7">
    <source>
        <dbReference type="ARBA" id="ARBA00022970"/>
    </source>
</evidence>
<evidence type="ECO:0000313" key="11">
    <source>
        <dbReference type="Proteomes" id="UP001257627"/>
    </source>
</evidence>
<evidence type="ECO:0000256" key="4">
    <source>
        <dbReference type="ARBA" id="ARBA00022475"/>
    </source>
</evidence>
<dbReference type="PIRSF" id="PIRSF039085">
    <property type="entry name" value="ABC_ATPase_HisP"/>
    <property type="match status" value="1"/>
</dbReference>
<dbReference type="Proteomes" id="UP001257627">
    <property type="component" value="Unassembled WGS sequence"/>
</dbReference>
<protein>
    <submittedName>
        <fullName evidence="10">Amino acid ABC transporter ATP-binding protein</fullName>
    </submittedName>
</protein>
<dbReference type="GO" id="GO:0005524">
    <property type="term" value="F:ATP binding"/>
    <property type="evidence" value="ECO:0007669"/>
    <property type="project" value="UniProtKB-KW"/>
</dbReference>
<dbReference type="InterPro" id="IPR050086">
    <property type="entry name" value="MetN_ABC_transporter-like"/>
</dbReference>
<dbReference type="Pfam" id="PF00005">
    <property type="entry name" value="ABC_tran"/>
    <property type="match status" value="1"/>
</dbReference>
<keyword evidence="11" id="KW-1185">Reference proteome</keyword>
<dbReference type="InterPro" id="IPR027417">
    <property type="entry name" value="P-loop_NTPase"/>
</dbReference>
<dbReference type="InterPro" id="IPR017871">
    <property type="entry name" value="ABC_transporter-like_CS"/>
</dbReference>
<keyword evidence="3" id="KW-0813">Transport</keyword>